<dbReference type="PANTHER" id="PTHR30250:SF27">
    <property type="entry name" value="POLYSACCHARIDE BIOSYNTHESIS PROTEIN"/>
    <property type="match status" value="1"/>
</dbReference>
<feature type="transmembrane region" description="Helical" evidence="6">
    <location>
        <begin position="56"/>
        <end position="82"/>
    </location>
</feature>
<keyword evidence="8" id="KW-1185">Reference proteome</keyword>
<dbReference type="RefSeq" id="WP_203745825.1">
    <property type="nucleotide sequence ID" value="NZ_BONF01000013.1"/>
</dbReference>
<comment type="subcellular location">
    <subcellularLocation>
        <location evidence="1">Cell membrane</location>
        <topology evidence="1">Multi-pass membrane protein</topology>
    </subcellularLocation>
</comment>
<evidence type="ECO:0000256" key="3">
    <source>
        <dbReference type="ARBA" id="ARBA00022692"/>
    </source>
</evidence>
<feature type="transmembrane region" description="Helical" evidence="6">
    <location>
        <begin position="94"/>
        <end position="117"/>
    </location>
</feature>
<feature type="transmembrane region" description="Helical" evidence="6">
    <location>
        <begin position="479"/>
        <end position="497"/>
    </location>
</feature>
<keyword evidence="4 6" id="KW-1133">Transmembrane helix</keyword>
<feature type="transmembrane region" description="Helical" evidence="6">
    <location>
        <begin position="174"/>
        <end position="193"/>
    </location>
</feature>
<dbReference type="Proteomes" id="UP000601223">
    <property type="component" value="Unassembled WGS sequence"/>
</dbReference>
<evidence type="ECO:0000256" key="6">
    <source>
        <dbReference type="SAM" id="Phobius"/>
    </source>
</evidence>
<dbReference type="GO" id="GO:0015297">
    <property type="term" value="F:antiporter activity"/>
    <property type="evidence" value="ECO:0007669"/>
    <property type="project" value="InterPro"/>
</dbReference>
<dbReference type="GO" id="GO:0042910">
    <property type="term" value="F:xenobiotic transmembrane transporter activity"/>
    <property type="evidence" value="ECO:0007669"/>
    <property type="project" value="InterPro"/>
</dbReference>
<keyword evidence="5 6" id="KW-0472">Membrane</keyword>
<feature type="transmembrane region" description="Helical" evidence="6">
    <location>
        <begin position="360"/>
        <end position="380"/>
    </location>
</feature>
<accession>A0A8J3NKE1</accession>
<dbReference type="InterPro" id="IPR002528">
    <property type="entry name" value="MATE_fam"/>
</dbReference>
<evidence type="ECO:0000313" key="7">
    <source>
        <dbReference type="EMBL" id="GIF81425.1"/>
    </source>
</evidence>
<feature type="transmembrane region" description="Helical" evidence="6">
    <location>
        <begin position="24"/>
        <end position="44"/>
    </location>
</feature>
<feature type="transmembrane region" description="Helical" evidence="6">
    <location>
        <begin position="327"/>
        <end position="348"/>
    </location>
</feature>
<dbReference type="AlphaFoldDB" id="A0A8J3NKE1"/>
<sequence length="532" mass="55609">MSADRPAHAGAYGVDQGRIMRTGIFNLVGAGVSALAGLALTVVVTRGFDASVAGVLFTLTSVFLILSAAALLGAETGVVYLLAQQRVRDETGRLRATVLVATAPVVVASLVLAGALWAAAPWFVGVTLPDAPAGTVAAVRVFAVFLPLSTLSGVHLAVGRGLGSTRPHVLVERVLRPGLQLLGVAAVLVAGWTSSAALALAWAAPYALAVVVAVLWSARLRRRAERAGGEPVAAPDRADWGRFWRYSTPRAGTGLAQLALQRLDVVLVAALRGPVDAALYTAATRFLVIGQLGGQALAQSVQHRFSGLLAQDQHDEANQLYRMTTTWLIMLTWPFYLTWAIFGGQLMSVFGEGYQAGGDAGVVGIVLSLTMLVATACGMVSTVQEMAGNTGVAFFQTMIALGVNVVLNIVLIPSYGIVGAALAWSAALLLKNLLPLFQLQRRHGLSPLSRGGLIAMAAAVGCYGVLPLLARLALGDHPLVGVGAVLLTTVLYAALIWRHRQALQLAGLRKLRRRPVAAPAQPASPPVETLVR</sequence>
<evidence type="ECO:0000256" key="2">
    <source>
        <dbReference type="ARBA" id="ARBA00022475"/>
    </source>
</evidence>
<evidence type="ECO:0000313" key="8">
    <source>
        <dbReference type="Proteomes" id="UP000601223"/>
    </source>
</evidence>
<reference evidence="7 8" key="1">
    <citation type="submission" date="2021-01" db="EMBL/GenBank/DDBJ databases">
        <title>Whole genome shotgun sequence of Catellatospora bangladeshensis NBRC 107357.</title>
        <authorList>
            <person name="Komaki H."/>
            <person name="Tamura T."/>
        </authorList>
    </citation>
    <scope>NUCLEOTIDE SEQUENCE [LARGE SCALE GENOMIC DNA]</scope>
    <source>
        <strain evidence="7 8">NBRC 107357</strain>
    </source>
</reference>
<dbReference type="EMBL" id="BONF01000013">
    <property type="protein sequence ID" value="GIF81425.1"/>
    <property type="molecule type" value="Genomic_DNA"/>
</dbReference>
<evidence type="ECO:0008006" key="9">
    <source>
        <dbReference type="Google" id="ProtNLM"/>
    </source>
</evidence>
<proteinExistence type="predicted"/>
<feature type="transmembrane region" description="Helical" evidence="6">
    <location>
        <begin position="451"/>
        <end position="473"/>
    </location>
</feature>
<evidence type="ECO:0000256" key="4">
    <source>
        <dbReference type="ARBA" id="ARBA00022989"/>
    </source>
</evidence>
<gene>
    <name evidence="7" type="ORF">Cba03nite_27740</name>
</gene>
<evidence type="ECO:0000256" key="5">
    <source>
        <dbReference type="ARBA" id="ARBA00023136"/>
    </source>
</evidence>
<feature type="transmembrane region" description="Helical" evidence="6">
    <location>
        <begin position="417"/>
        <end position="439"/>
    </location>
</feature>
<dbReference type="InterPro" id="IPR050833">
    <property type="entry name" value="Poly_Biosynth_Transport"/>
</dbReference>
<dbReference type="GO" id="GO:0005886">
    <property type="term" value="C:plasma membrane"/>
    <property type="evidence" value="ECO:0007669"/>
    <property type="project" value="UniProtKB-SubCell"/>
</dbReference>
<feature type="transmembrane region" description="Helical" evidence="6">
    <location>
        <begin position="199"/>
        <end position="218"/>
    </location>
</feature>
<comment type="caution">
    <text evidence="7">The sequence shown here is derived from an EMBL/GenBank/DDBJ whole genome shotgun (WGS) entry which is preliminary data.</text>
</comment>
<dbReference type="Pfam" id="PF01554">
    <property type="entry name" value="MatE"/>
    <property type="match status" value="1"/>
</dbReference>
<protein>
    <recommendedName>
        <fullName evidence="9">O-antigen/teichoic acid export membrane protein</fullName>
    </recommendedName>
</protein>
<feature type="transmembrane region" description="Helical" evidence="6">
    <location>
        <begin position="137"/>
        <end position="162"/>
    </location>
</feature>
<organism evidence="7 8">
    <name type="scientific">Catellatospora bangladeshensis</name>
    <dbReference type="NCBI Taxonomy" id="310355"/>
    <lineage>
        <taxon>Bacteria</taxon>
        <taxon>Bacillati</taxon>
        <taxon>Actinomycetota</taxon>
        <taxon>Actinomycetes</taxon>
        <taxon>Micromonosporales</taxon>
        <taxon>Micromonosporaceae</taxon>
        <taxon>Catellatospora</taxon>
    </lineage>
</organism>
<dbReference type="PANTHER" id="PTHR30250">
    <property type="entry name" value="PST FAMILY PREDICTED COLANIC ACID TRANSPORTER"/>
    <property type="match status" value="1"/>
</dbReference>
<name>A0A8J3NKE1_9ACTN</name>
<keyword evidence="2" id="KW-1003">Cell membrane</keyword>
<feature type="transmembrane region" description="Helical" evidence="6">
    <location>
        <begin position="392"/>
        <end position="411"/>
    </location>
</feature>
<evidence type="ECO:0000256" key="1">
    <source>
        <dbReference type="ARBA" id="ARBA00004651"/>
    </source>
</evidence>
<keyword evidence="3 6" id="KW-0812">Transmembrane</keyword>